<dbReference type="EMBL" id="LXQA011186787">
    <property type="protein sequence ID" value="MCI88198.1"/>
    <property type="molecule type" value="Genomic_DNA"/>
</dbReference>
<organism evidence="1 2">
    <name type="scientific">Trifolium medium</name>
    <dbReference type="NCBI Taxonomy" id="97028"/>
    <lineage>
        <taxon>Eukaryota</taxon>
        <taxon>Viridiplantae</taxon>
        <taxon>Streptophyta</taxon>
        <taxon>Embryophyta</taxon>
        <taxon>Tracheophyta</taxon>
        <taxon>Spermatophyta</taxon>
        <taxon>Magnoliopsida</taxon>
        <taxon>eudicotyledons</taxon>
        <taxon>Gunneridae</taxon>
        <taxon>Pentapetalae</taxon>
        <taxon>rosids</taxon>
        <taxon>fabids</taxon>
        <taxon>Fabales</taxon>
        <taxon>Fabaceae</taxon>
        <taxon>Papilionoideae</taxon>
        <taxon>50 kb inversion clade</taxon>
        <taxon>NPAAA clade</taxon>
        <taxon>Hologalegina</taxon>
        <taxon>IRL clade</taxon>
        <taxon>Trifolieae</taxon>
        <taxon>Trifolium</taxon>
    </lineage>
</organism>
<keyword evidence="2" id="KW-1185">Reference proteome</keyword>
<evidence type="ECO:0000313" key="2">
    <source>
        <dbReference type="Proteomes" id="UP000265520"/>
    </source>
</evidence>
<name>A0A392VIH0_9FABA</name>
<dbReference type="AlphaFoldDB" id="A0A392VIH0"/>
<sequence>QAAPSAGHAALCAGLKCNNTNPANALRPVP</sequence>
<dbReference type="Proteomes" id="UP000265520">
    <property type="component" value="Unassembled WGS sequence"/>
</dbReference>
<feature type="non-terminal residue" evidence="1">
    <location>
        <position position="1"/>
    </location>
</feature>
<accession>A0A392VIH0</accession>
<reference evidence="1 2" key="1">
    <citation type="journal article" date="2018" name="Front. Plant Sci.">
        <title>Red Clover (Trifolium pratense) and Zigzag Clover (T. medium) - A Picture of Genomic Similarities and Differences.</title>
        <authorList>
            <person name="Dluhosova J."/>
            <person name="Istvanek J."/>
            <person name="Nedelnik J."/>
            <person name="Repkova J."/>
        </authorList>
    </citation>
    <scope>NUCLEOTIDE SEQUENCE [LARGE SCALE GENOMIC DNA]</scope>
    <source>
        <strain evidence="2">cv. 10/8</strain>
        <tissue evidence="1">Leaf</tissue>
    </source>
</reference>
<evidence type="ECO:0000313" key="1">
    <source>
        <dbReference type="EMBL" id="MCI88198.1"/>
    </source>
</evidence>
<comment type="caution">
    <text evidence="1">The sequence shown here is derived from an EMBL/GenBank/DDBJ whole genome shotgun (WGS) entry which is preliminary data.</text>
</comment>
<protein>
    <submittedName>
        <fullName evidence="1">Uncharacterized protein</fullName>
    </submittedName>
</protein>
<proteinExistence type="predicted"/>